<comment type="caution">
    <text evidence="2">The sequence shown here is derived from an EMBL/GenBank/DDBJ whole genome shotgun (WGS) entry which is preliminary data.</text>
</comment>
<dbReference type="InterPro" id="IPR036390">
    <property type="entry name" value="WH_DNA-bd_sf"/>
</dbReference>
<evidence type="ECO:0000259" key="1">
    <source>
        <dbReference type="Pfam" id="PF01978"/>
    </source>
</evidence>
<dbReference type="Pfam" id="PF01978">
    <property type="entry name" value="TrmB"/>
    <property type="match status" value="1"/>
</dbReference>
<dbReference type="Gene3D" id="1.10.10.10">
    <property type="entry name" value="Winged helix-like DNA-binding domain superfamily/Winged helix DNA-binding domain"/>
    <property type="match status" value="1"/>
</dbReference>
<dbReference type="EMBL" id="PFBW01000131">
    <property type="protein sequence ID" value="PIR77346.1"/>
    <property type="molecule type" value="Genomic_DNA"/>
</dbReference>
<feature type="domain" description="Transcription regulator TrmB N-terminal" evidence="1">
    <location>
        <begin position="6"/>
        <end position="61"/>
    </location>
</feature>
<organism evidence="2 3">
    <name type="scientific">Candidatus Magasanikbacteria bacterium CG10_big_fil_rev_8_21_14_0_10_38_6</name>
    <dbReference type="NCBI Taxonomy" id="1974647"/>
    <lineage>
        <taxon>Bacteria</taxon>
        <taxon>Candidatus Magasanikiibacteriota</taxon>
    </lineage>
</organism>
<reference evidence="3" key="1">
    <citation type="submission" date="2017-09" db="EMBL/GenBank/DDBJ databases">
        <title>Depth-based differentiation of microbial function through sediment-hosted aquifers and enrichment of novel symbionts in the deep terrestrial subsurface.</title>
        <authorList>
            <person name="Probst A.J."/>
            <person name="Ladd B."/>
            <person name="Jarett J.K."/>
            <person name="Geller-Mcgrath D.E."/>
            <person name="Sieber C.M.K."/>
            <person name="Emerson J.B."/>
            <person name="Anantharaman K."/>
            <person name="Thomas B.C."/>
            <person name="Malmstrom R."/>
            <person name="Stieglmeier M."/>
            <person name="Klingl A."/>
            <person name="Woyke T."/>
            <person name="Ryan C.M."/>
            <person name="Banfield J.F."/>
        </authorList>
    </citation>
    <scope>NUCLEOTIDE SEQUENCE [LARGE SCALE GENOMIC DNA]</scope>
</reference>
<dbReference type="AlphaFoldDB" id="A0A2M6P0V4"/>
<dbReference type="InterPro" id="IPR002831">
    <property type="entry name" value="Tscrpt_reg_TrmB_N"/>
</dbReference>
<evidence type="ECO:0000313" key="2">
    <source>
        <dbReference type="EMBL" id="PIR77346.1"/>
    </source>
</evidence>
<dbReference type="Proteomes" id="UP000228528">
    <property type="component" value="Unassembled WGS sequence"/>
</dbReference>
<evidence type="ECO:0000313" key="3">
    <source>
        <dbReference type="Proteomes" id="UP000228528"/>
    </source>
</evidence>
<proteinExistence type="predicted"/>
<dbReference type="PANTHER" id="PTHR34293">
    <property type="entry name" value="HTH-TYPE TRANSCRIPTIONAL REGULATOR TRMBL2"/>
    <property type="match status" value="1"/>
</dbReference>
<accession>A0A2M6P0V4</accession>
<dbReference type="InterPro" id="IPR051797">
    <property type="entry name" value="TrmB-like"/>
</dbReference>
<protein>
    <submittedName>
        <fullName evidence="2">Transcriptional regulator</fullName>
    </submittedName>
</protein>
<dbReference type="SUPFAM" id="SSF46785">
    <property type="entry name" value="Winged helix' DNA-binding domain"/>
    <property type="match status" value="1"/>
</dbReference>
<gene>
    <name evidence="2" type="ORF">COU30_02970</name>
</gene>
<dbReference type="InterPro" id="IPR036388">
    <property type="entry name" value="WH-like_DNA-bd_sf"/>
</dbReference>
<sequence length="244" mass="27939">MQIETLKKIGFSDKCANIYLALLQLGPSSVRALAEYCDLNRGTTYDALKWLQDHHIVNYYHKDTKQHFVAEHPDKLHNLVKHQTEELDRVDKELNKLIPELVALHHKGGDRPIAKYYSDKELTQILEDILHTCEHAEDPMYRIYSAEGLRKYLYESFPTFSDVRIAKGISVRVIAIGDGGELRGLDERKWLNNKSNTPTYIIIYPGKTAYISLNAQQQAVGVVIENDGVSQTQQVVFDNLWNAL</sequence>
<dbReference type="PANTHER" id="PTHR34293:SF1">
    <property type="entry name" value="HTH-TYPE TRANSCRIPTIONAL REGULATOR TRMBL2"/>
    <property type="match status" value="1"/>
</dbReference>
<name>A0A2M6P0V4_9BACT</name>